<proteinExistence type="inferred from homology"/>
<evidence type="ECO:0000256" key="2">
    <source>
        <dbReference type="ARBA" id="ARBA00006462"/>
    </source>
</evidence>
<dbReference type="Gene3D" id="3.90.550.50">
    <property type="match status" value="2"/>
</dbReference>
<dbReference type="AlphaFoldDB" id="A0A7R9AFS1"/>
<evidence type="ECO:0008006" key="9">
    <source>
        <dbReference type="Google" id="ProtNLM"/>
    </source>
</evidence>
<comment type="subcellular location">
    <subcellularLocation>
        <location evidence="1">Membrane</location>
        <topology evidence="1">Single-pass type II membrane protein</topology>
    </subcellularLocation>
</comment>
<dbReference type="GO" id="GO:0016263">
    <property type="term" value="F:glycoprotein-N-acetylgalactosamine 3-beta-galactosyltransferase activity"/>
    <property type="evidence" value="ECO:0007669"/>
    <property type="project" value="TreeGrafter"/>
</dbReference>
<keyword evidence="4" id="KW-0735">Signal-anchor</keyword>
<keyword evidence="6" id="KW-0472">Membrane</keyword>
<accession>A0A7R9AFS1</accession>
<evidence type="ECO:0000313" key="7">
    <source>
        <dbReference type="EMBL" id="CAD7253077.1"/>
    </source>
</evidence>
<gene>
    <name evidence="7" type="ORF">DSTB1V02_LOCUS12828</name>
</gene>
<dbReference type="InterPro" id="IPR026050">
    <property type="entry name" value="C1GALT1/C1GALT1_chp1"/>
</dbReference>
<evidence type="ECO:0000256" key="5">
    <source>
        <dbReference type="ARBA" id="ARBA00022989"/>
    </source>
</evidence>
<dbReference type="OrthoDB" id="414175at2759"/>
<dbReference type="Proteomes" id="UP000677054">
    <property type="component" value="Unassembled WGS sequence"/>
</dbReference>
<dbReference type="GO" id="GO:0016020">
    <property type="term" value="C:membrane"/>
    <property type="evidence" value="ECO:0007669"/>
    <property type="project" value="UniProtKB-SubCell"/>
</dbReference>
<evidence type="ECO:0000313" key="8">
    <source>
        <dbReference type="Proteomes" id="UP000677054"/>
    </source>
</evidence>
<evidence type="ECO:0000256" key="6">
    <source>
        <dbReference type="ARBA" id="ARBA00023136"/>
    </source>
</evidence>
<dbReference type="EMBL" id="CAJPEV010005252">
    <property type="protein sequence ID" value="CAG0902936.1"/>
    <property type="molecule type" value="Genomic_DNA"/>
</dbReference>
<protein>
    <recommendedName>
        <fullName evidence="9">Hexosyltransferase</fullName>
    </recommendedName>
</protein>
<sequence length="163" mass="18082">MRVRGFPLLFPSFSCLGEVDTTLADEISKKVRVLCWVMTQPRNHEARARHIKATWGRRCNVLLFMSSKISSSYFYFGGAGCFISNICRRPLSFPWAKGGNISGGRPARPSATSTSITSRALIGSSKAYDDTYVVVENLRFMLLSYEPKEPIYLGCSLPASSPV</sequence>
<evidence type="ECO:0000256" key="3">
    <source>
        <dbReference type="ARBA" id="ARBA00022692"/>
    </source>
</evidence>
<dbReference type="EMBL" id="LR904769">
    <property type="protein sequence ID" value="CAD7253077.1"/>
    <property type="molecule type" value="Genomic_DNA"/>
</dbReference>
<dbReference type="PANTHER" id="PTHR23033:SF14">
    <property type="entry name" value="GLYCOPROTEIN-N-ACETYLGALACTOSAMINE 3-BETA-GALACTOSYLTRANSFERASE 1-RELATED"/>
    <property type="match status" value="1"/>
</dbReference>
<keyword evidence="5" id="KW-1133">Transmembrane helix</keyword>
<reference evidence="7" key="1">
    <citation type="submission" date="2020-11" db="EMBL/GenBank/DDBJ databases">
        <authorList>
            <person name="Tran Van P."/>
        </authorList>
    </citation>
    <scope>NUCLEOTIDE SEQUENCE</scope>
</reference>
<evidence type="ECO:0000256" key="4">
    <source>
        <dbReference type="ARBA" id="ARBA00022968"/>
    </source>
</evidence>
<keyword evidence="8" id="KW-1185">Reference proteome</keyword>
<name>A0A7R9AFS1_9CRUS</name>
<keyword evidence="3" id="KW-0812">Transmembrane</keyword>
<organism evidence="7">
    <name type="scientific">Darwinula stevensoni</name>
    <dbReference type="NCBI Taxonomy" id="69355"/>
    <lineage>
        <taxon>Eukaryota</taxon>
        <taxon>Metazoa</taxon>
        <taxon>Ecdysozoa</taxon>
        <taxon>Arthropoda</taxon>
        <taxon>Crustacea</taxon>
        <taxon>Oligostraca</taxon>
        <taxon>Ostracoda</taxon>
        <taxon>Podocopa</taxon>
        <taxon>Podocopida</taxon>
        <taxon>Darwinulocopina</taxon>
        <taxon>Darwinuloidea</taxon>
        <taxon>Darwinulidae</taxon>
        <taxon>Darwinula</taxon>
    </lineage>
</organism>
<dbReference type="PANTHER" id="PTHR23033">
    <property type="entry name" value="BETA1,3-GALACTOSYLTRANSFERASE"/>
    <property type="match status" value="1"/>
</dbReference>
<evidence type="ECO:0000256" key="1">
    <source>
        <dbReference type="ARBA" id="ARBA00004606"/>
    </source>
</evidence>
<comment type="similarity">
    <text evidence="2">Belongs to the glycosyltransferase 31 family. Beta3-Gal-T subfamily.</text>
</comment>